<dbReference type="Gramene" id="Zm00001eb227200_T003">
    <property type="protein sequence ID" value="Zm00001eb227200_P003"/>
    <property type="gene ID" value="Zm00001eb227200"/>
</dbReference>
<feature type="region of interest" description="Disordered" evidence="5">
    <location>
        <begin position="462"/>
        <end position="532"/>
    </location>
</feature>
<feature type="region of interest" description="Disordered" evidence="5">
    <location>
        <begin position="304"/>
        <end position="326"/>
    </location>
</feature>
<feature type="region of interest" description="Disordered" evidence="5">
    <location>
        <begin position="135"/>
        <end position="159"/>
    </location>
</feature>
<keyword evidence="10" id="KW-1185">Reference proteome</keyword>
<dbReference type="InterPro" id="IPR017930">
    <property type="entry name" value="Myb_dom"/>
</dbReference>
<dbReference type="InterPro" id="IPR001005">
    <property type="entry name" value="SANT/Myb"/>
</dbReference>
<feature type="chain" id="PRO_5010804562" evidence="6">
    <location>
        <begin position="19"/>
        <end position="532"/>
    </location>
</feature>
<feature type="domain" description="HTH myb-type" evidence="7">
    <location>
        <begin position="322"/>
        <end position="382"/>
    </location>
</feature>
<accession>A0A1D6GVJ9</accession>
<reference evidence="9" key="4">
    <citation type="submission" date="2021-05" db="UniProtKB">
        <authorList>
            <consortium name="EnsemblPlants"/>
        </authorList>
    </citation>
    <scope>IDENTIFICATION</scope>
    <source>
        <strain evidence="9">cv. B73</strain>
    </source>
</reference>
<name>A0A1D6GVJ9_MAIZE</name>
<dbReference type="PROSITE" id="PS51294">
    <property type="entry name" value="HTH_MYB"/>
    <property type="match status" value="1"/>
</dbReference>
<dbReference type="GO" id="GO:0003677">
    <property type="term" value="F:DNA binding"/>
    <property type="evidence" value="ECO:0007669"/>
    <property type="project" value="UniProtKB-KW"/>
</dbReference>
<keyword evidence="6" id="KW-0732">Signal</keyword>
<dbReference type="OrthoDB" id="551907at2759"/>
<dbReference type="ExpressionAtlas" id="A0A1D6GVJ9">
    <property type="expression patterns" value="baseline and differential"/>
</dbReference>
<evidence type="ECO:0000256" key="3">
    <source>
        <dbReference type="ARBA" id="ARBA00023163"/>
    </source>
</evidence>
<keyword evidence="11" id="KW-1267">Proteomics identification</keyword>
<dbReference type="PANTHER" id="PTHR31499:SF80">
    <property type="entry name" value="HTH MYB-TYPE DOMAIN-CONTAINING PROTEIN"/>
    <property type="match status" value="1"/>
</dbReference>
<keyword evidence="2" id="KW-0238">DNA-binding</keyword>
<evidence type="ECO:0000256" key="5">
    <source>
        <dbReference type="SAM" id="MobiDB-lite"/>
    </source>
</evidence>
<dbReference type="SMR" id="A0A1D6GVJ9"/>
<reference evidence="10" key="1">
    <citation type="journal article" date="2009" name="Science">
        <title>The B73 maize genome: complexity, diversity, and dynamics.</title>
        <authorList>
            <person name="Schnable P.S."/>
            <person name="Ware D."/>
            <person name="Fulton R.S."/>
            <person name="Stein J.C."/>
            <person name="Wei F."/>
            <person name="Pasternak S."/>
            <person name="Liang C."/>
            <person name="Zhang J."/>
            <person name="Fulton L."/>
            <person name="Graves T.A."/>
            <person name="Minx P."/>
            <person name="Reily A.D."/>
            <person name="Courtney L."/>
            <person name="Kruchowski S.S."/>
            <person name="Tomlinson C."/>
            <person name="Strong C."/>
            <person name="Delehaunty K."/>
            <person name="Fronick C."/>
            <person name="Courtney B."/>
            <person name="Rock S.M."/>
            <person name="Belter E."/>
            <person name="Du F."/>
            <person name="Kim K."/>
            <person name="Abbott R.M."/>
            <person name="Cotton M."/>
            <person name="Levy A."/>
            <person name="Marchetto P."/>
            <person name="Ochoa K."/>
            <person name="Jackson S.M."/>
            <person name="Gillam B."/>
            <person name="Chen W."/>
            <person name="Yan L."/>
            <person name="Higginbotham J."/>
            <person name="Cardenas M."/>
            <person name="Waligorski J."/>
            <person name="Applebaum E."/>
            <person name="Phelps L."/>
            <person name="Falcone J."/>
            <person name="Kanchi K."/>
            <person name="Thane T."/>
            <person name="Scimone A."/>
            <person name="Thane N."/>
            <person name="Henke J."/>
            <person name="Wang T."/>
            <person name="Ruppert J."/>
            <person name="Shah N."/>
            <person name="Rotter K."/>
            <person name="Hodges J."/>
            <person name="Ingenthron E."/>
            <person name="Cordes M."/>
            <person name="Kohlberg S."/>
            <person name="Sgro J."/>
            <person name="Delgado B."/>
            <person name="Mead K."/>
            <person name="Chinwalla A."/>
            <person name="Leonard S."/>
            <person name="Crouse K."/>
            <person name="Collura K."/>
            <person name="Kudrna D."/>
            <person name="Currie J."/>
            <person name="He R."/>
            <person name="Angelova A."/>
            <person name="Rajasekar S."/>
            <person name="Mueller T."/>
            <person name="Lomeli R."/>
            <person name="Scara G."/>
            <person name="Ko A."/>
            <person name="Delaney K."/>
            <person name="Wissotski M."/>
            <person name="Lopez G."/>
            <person name="Campos D."/>
            <person name="Braidotti M."/>
            <person name="Ashley E."/>
            <person name="Golser W."/>
            <person name="Kim H."/>
            <person name="Lee S."/>
            <person name="Lin J."/>
            <person name="Dujmic Z."/>
            <person name="Kim W."/>
            <person name="Talag J."/>
            <person name="Zuccolo A."/>
            <person name="Fan C."/>
            <person name="Sebastian A."/>
            <person name="Kramer M."/>
            <person name="Spiegel L."/>
            <person name="Nascimento L."/>
            <person name="Zutavern T."/>
            <person name="Miller B."/>
            <person name="Ambroise C."/>
            <person name="Muller S."/>
            <person name="Spooner W."/>
            <person name="Narechania A."/>
            <person name="Ren L."/>
            <person name="Wei S."/>
            <person name="Kumari S."/>
            <person name="Faga B."/>
            <person name="Levy M.J."/>
            <person name="McMahan L."/>
            <person name="Van Buren P."/>
            <person name="Vaughn M.W."/>
            <person name="Ying K."/>
            <person name="Yeh C.-T."/>
            <person name="Emrich S.J."/>
            <person name="Jia Y."/>
            <person name="Kalyanaraman A."/>
            <person name="Hsia A.-P."/>
            <person name="Barbazuk W.B."/>
            <person name="Baucom R.S."/>
            <person name="Brutnell T.P."/>
            <person name="Carpita N.C."/>
            <person name="Chaparro C."/>
            <person name="Chia J.-M."/>
            <person name="Deragon J.-M."/>
            <person name="Estill J.C."/>
            <person name="Fu Y."/>
            <person name="Jeddeloh J.A."/>
            <person name="Han Y."/>
            <person name="Lee H."/>
            <person name="Li P."/>
            <person name="Lisch D.R."/>
            <person name="Liu S."/>
            <person name="Liu Z."/>
            <person name="Nagel D.H."/>
            <person name="McCann M.C."/>
            <person name="SanMiguel P."/>
            <person name="Myers A.M."/>
            <person name="Nettleton D."/>
            <person name="Nguyen J."/>
            <person name="Penning B.W."/>
            <person name="Ponnala L."/>
            <person name="Schneider K.L."/>
            <person name="Schwartz D.C."/>
            <person name="Sharma A."/>
            <person name="Soderlund C."/>
            <person name="Springer N.M."/>
            <person name="Sun Q."/>
            <person name="Wang H."/>
            <person name="Waterman M."/>
            <person name="Westerman R."/>
            <person name="Wolfgruber T.K."/>
            <person name="Yang L."/>
            <person name="Yu Y."/>
            <person name="Zhang L."/>
            <person name="Zhou S."/>
            <person name="Zhu Q."/>
            <person name="Bennetzen J.L."/>
            <person name="Dawe R.K."/>
            <person name="Jiang J."/>
            <person name="Jiang N."/>
            <person name="Presting G.G."/>
            <person name="Wessler S.R."/>
            <person name="Aluru S."/>
            <person name="Martienssen R.A."/>
            <person name="Clifton S.W."/>
            <person name="McCombie W.R."/>
            <person name="Wing R.A."/>
            <person name="Wilson R.K."/>
        </authorList>
    </citation>
    <scope>NUCLEOTIDE SEQUENCE [LARGE SCALE GENOMIC DNA]</scope>
    <source>
        <strain evidence="10">cv. B73</strain>
    </source>
</reference>
<dbReference type="InterPro" id="IPR025756">
    <property type="entry name" value="Myb_CC_LHEQLE"/>
</dbReference>
<evidence type="ECO:0000256" key="4">
    <source>
        <dbReference type="ARBA" id="ARBA00023242"/>
    </source>
</evidence>
<proteinExistence type="evidence at protein level"/>
<dbReference type="InterPro" id="IPR046955">
    <property type="entry name" value="PHR1-like"/>
</dbReference>
<evidence type="ECO:0000256" key="1">
    <source>
        <dbReference type="ARBA" id="ARBA00023015"/>
    </source>
</evidence>
<dbReference type="Gene3D" id="1.10.10.60">
    <property type="entry name" value="Homeodomain-like"/>
    <property type="match status" value="1"/>
</dbReference>
<dbReference type="NCBIfam" id="TIGR01557">
    <property type="entry name" value="myb_SHAQKYF"/>
    <property type="match status" value="1"/>
</dbReference>
<evidence type="ECO:0000313" key="10">
    <source>
        <dbReference type="Proteomes" id="UP000007305"/>
    </source>
</evidence>
<keyword evidence="1" id="KW-0805">Transcription regulation</keyword>
<feature type="region of interest" description="Disordered" evidence="5">
    <location>
        <begin position="386"/>
        <end position="408"/>
    </location>
</feature>
<keyword evidence="3" id="KW-0804">Transcription</keyword>
<reference evidence="9" key="3">
    <citation type="submission" date="2019-07" db="EMBL/GenBank/DDBJ databases">
        <authorList>
            <person name="Seetharam A."/>
            <person name="Woodhouse M."/>
            <person name="Cannon E."/>
        </authorList>
    </citation>
    <scope>NUCLEOTIDE SEQUENCE [LARGE SCALE GENOMIC DNA]</scope>
    <source>
        <strain evidence="9">cv. B73</strain>
    </source>
</reference>
<reference evidence="8" key="2">
    <citation type="submission" date="2015-12" db="EMBL/GenBank/DDBJ databases">
        <title>Update maize B73 reference genome by single molecule sequencing technologies.</title>
        <authorList>
            <consortium name="Maize Genome Sequencing Project"/>
            <person name="Ware D."/>
        </authorList>
    </citation>
    <scope>NUCLEOTIDE SEQUENCE</scope>
    <source>
        <tissue evidence="8">Seedling</tissue>
    </source>
</reference>
<feature type="region of interest" description="Disordered" evidence="5">
    <location>
        <begin position="195"/>
        <end position="215"/>
    </location>
</feature>
<dbReference type="GO" id="GO:0003700">
    <property type="term" value="F:DNA-binding transcription factor activity"/>
    <property type="evidence" value="ECO:0007669"/>
    <property type="project" value="InterPro"/>
</dbReference>
<keyword evidence="4" id="KW-0539">Nucleus</keyword>
<feature type="compositionally biased region" description="Polar residues" evidence="5">
    <location>
        <begin position="472"/>
        <end position="481"/>
    </location>
</feature>
<protein>
    <submittedName>
        <fullName evidence="8">Myb family transcription factor PHL6</fullName>
    </submittedName>
</protein>
<dbReference type="EnsemblPlants" id="Zm00001eb227200_T003">
    <property type="protein sequence ID" value="Zm00001eb227200_P003"/>
    <property type="gene ID" value="Zm00001eb227200"/>
</dbReference>
<feature type="compositionally biased region" description="Basic and acidic residues" evidence="5">
    <location>
        <begin position="386"/>
        <end position="399"/>
    </location>
</feature>
<sequence length="532" mass="58555">MGITKLLHVLFLRYLVFTFQTVEFAVSRCSNNRQHRLSCAVVLITLNIDCHVQASDYRASKPFASTELNPQSVVAMDQIATPDETAHASAPSVHKLFDAKLGHHSVMDGTLASTSQSSNIKTQLIRSSSLSRSISVNLEKRSPESDPESPQSHVSHPKFAEPMFSNSSTFCTSLFSSSSTTEPCRQMGTLPFLPHPPKCEQQVSAGHSSSSSLLLSGDTGLDVAEQSDDLNDLLNLSGDASDGSFHGENNALAFDEQMEFQFLSEQLEIAITDNEKNPHLDDIYGTPPQLSSLPVSSCSNQNLGSPVKVQLSSSQSSSSSATANKSRLRWTLELHERFVEAVKKLEGPEKATPKGVLKLMKVEGLTIYHVKSHLQKYRLAKYIPEPKDDKKASSEDKKAQLGKGSIDSSKNKNLQVAEALRMQIEVQKQLHEQLEVQRQLQLRIEEHARYLQKILEEQQKAGNVPLKAPTKAQATKSSPESTSDERTESEVDTISPRPPKNRNPGVDAECKSPGRIKRTKVQADLENEGLCS</sequence>
<dbReference type="IntAct" id="A0A1D6GVJ9">
    <property type="interactions" value="57"/>
</dbReference>
<evidence type="ECO:0000256" key="2">
    <source>
        <dbReference type="ARBA" id="ARBA00023125"/>
    </source>
</evidence>
<dbReference type="EMBL" id="CM000781">
    <property type="protein sequence ID" value="AQK66922.1"/>
    <property type="molecule type" value="Genomic_DNA"/>
</dbReference>
<dbReference type="SUPFAM" id="SSF46689">
    <property type="entry name" value="Homeodomain-like"/>
    <property type="match status" value="1"/>
</dbReference>
<dbReference type="Pfam" id="PF14379">
    <property type="entry name" value="Myb_CC_LHEQLE"/>
    <property type="match status" value="1"/>
</dbReference>
<gene>
    <name evidence="9" type="primary">LOC103626417</name>
    <name evidence="8" type="ORF">ZEAMMB73_Zm00001d014701</name>
</gene>
<dbReference type="STRING" id="4577.A0A1D6GVJ9"/>
<evidence type="ECO:0000313" key="9">
    <source>
        <dbReference type="EnsemblPlants" id="Zm00001eb227200_P003"/>
    </source>
</evidence>
<organism evidence="8">
    <name type="scientific">Zea mays</name>
    <name type="common">Maize</name>
    <dbReference type="NCBI Taxonomy" id="4577"/>
    <lineage>
        <taxon>Eukaryota</taxon>
        <taxon>Viridiplantae</taxon>
        <taxon>Streptophyta</taxon>
        <taxon>Embryophyta</taxon>
        <taxon>Tracheophyta</taxon>
        <taxon>Spermatophyta</taxon>
        <taxon>Magnoliopsida</taxon>
        <taxon>Liliopsida</taxon>
        <taxon>Poales</taxon>
        <taxon>Poaceae</taxon>
        <taxon>PACMAD clade</taxon>
        <taxon>Panicoideae</taxon>
        <taxon>Andropogonodae</taxon>
        <taxon>Andropogoneae</taxon>
        <taxon>Tripsacinae</taxon>
        <taxon>Zea</taxon>
    </lineage>
</organism>
<evidence type="ECO:0000259" key="7">
    <source>
        <dbReference type="PROSITE" id="PS51294"/>
    </source>
</evidence>
<evidence type="ECO:0000313" key="8">
    <source>
        <dbReference type="EMBL" id="AQK66922.1"/>
    </source>
</evidence>
<dbReference type="InterPro" id="IPR006447">
    <property type="entry name" value="Myb_dom_plants"/>
</dbReference>
<dbReference type="Proteomes" id="UP000007305">
    <property type="component" value="Chromosome 5"/>
</dbReference>
<evidence type="ECO:0007829" key="11">
    <source>
        <dbReference type="PeptideAtlas" id="A0A1D6GVJ9"/>
    </source>
</evidence>
<dbReference type="FunFam" id="1.10.10.60:FF:000002">
    <property type="entry name" value="Myb family transcription factor"/>
    <property type="match status" value="1"/>
</dbReference>
<dbReference type="PANTHER" id="PTHR31499">
    <property type="entry name" value="MYB FAMILY TRANSCRIPTION FACTOR PHL11"/>
    <property type="match status" value="1"/>
</dbReference>
<dbReference type="AlphaFoldDB" id="A0A1D6GVJ9"/>
<dbReference type="Pfam" id="PF00249">
    <property type="entry name" value="Myb_DNA-binding"/>
    <property type="match status" value="1"/>
</dbReference>
<dbReference type="InterPro" id="IPR009057">
    <property type="entry name" value="Homeodomain-like_sf"/>
</dbReference>
<evidence type="ECO:0000256" key="6">
    <source>
        <dbReference type="SAM" id="SignalP"/>
    </source>
</evidence>
<feature type="signal peptide" evidence="6">
    <location>
        <begin position="1"/>
        <end position="18"/>
    </location>
</feature>